<feature type="binding site" evidence="15">
    <location>
        <position position="69"/>
    </location>
    <ligand>
        <name>Ca(2+)</name>
        <dbReference type="ChEBI" id="CHEBI:29108"/>
        <label>1</label>
    </ligand>
</feature>
<dbReference type="CDD" id="cd00693">
    <property type="entry name" value="secretory_peroxidase"/>
    <property type="match status" value="1"/>
</dbReference>
<evidence type="ECO:0000256" key="16">
    <source>
        <dbReference type="PIRSR" id="PIRSR600823-4"/>
    </source>
</evidence>
<comment type="subcellular location">
    <subcellularLocation>
        <location evidence="18">Secreted</location>
    </subcellularLocation>
</comment>
<dbReference type="PANTHER" id="PTHR31235">
    <property type="entry name" value="PEROXIDASE 25-RELATED"/>
    <property type="match status" value="1"/>
</dbReference>
<comment type="function">
    <text evidence="2">Removal of H(2)O(2), oxidation of toxic reductants, biosynthesis and degradation of lignin, suberization, auxin catabolism, response to environmental stresses such as wounding, pathogen attack and oxidative stress. These functions might be dependent on each isozyme/isoform in each plant tissue.</text>
</comment>
<dbReference type="Gene3D" id="1.10.420.10">
    <property type="entry name" value="Peroxidase, domain 2"/>
    <property type="match status" value="1"/>
</dbReference>
<evidence type="ECO:0000256" key="9">
    <source>
        <dbReference type="ARBA" id="ARBA00023002"/>
    </source>
</evidence>
<dbReference type="InterPro" id="IPR033905">
    <property type="entry name" value="Secretory_peroxidase"/>
</dbReference>
<sequence>MAFGVAFLISLLTISLFSSGNALSLNHYSKTCPDVESIVTNAIKSAASRDKTIPATLLRMHFHDCLIRGCDGSVLLDSKGHHKAEKDAAPNLSLHGFYVIDNAKRALEAACPGVVSCADILALAARDAVVLSGGPYWSVPKGRKDGRVSRASDIATMPSPTFNISQLQKSFSLRGLSLDDLVALSGAHTIGFAHCAAFQNRIHNFNATHDVDPTLRPIFASKLQGKCPLRNTVKTAGALMDPYSATFDNNYYKLVLQGKSLFSSDQALLGFPKTKALVYKYASSKQAFWQAFTNSIVKLSSINGGQEIRKNCRIVN</sequence>
<feature type="site" description="Transition state stabilizer" evidence="16">
    <location>
        <position position="59"/>
    </location>
</feature>
<name>A0AA87ZSS6_FICCA</name>
<evidence type="ECO:0000256" key="6">
    <source>
        <dbReference type="ARBA" id="ARBA00022617"/>
    </source>
</evidence>
<organism evidence="20 21">
    <name type="scientific">Ficus carica</name>
    <name type="common">Common fig</name>
    <dbReference type="NCBI Taxonomy" id="3494"/>
    <lineage>
        <taxon>Eukaryota</taxon>
        <taxon>Viridiplantae</taxon>
        <taxon>Streptophyta</taxon>
        <taxon>Embryophyta</taxon>
        <taxon>Tracheophyta</taxon>
        <taxon>Spermatophyta</taxon>
        <taxon>Magnoliopsida</taxon>
        <taxon>eudicotyledons</taxon>
        <taxon>Gunneridae</taxon>
        <taxon>Pentapetalae</taxon>
        <taxon>rosids</taxon>
        <taxon>fabids</taxon>
        <taxon>Rosales</taxon>
        <taxon>Moraceae</taxon>
        <taxon>Ficeae</taxon>
        <taxon>Ficus</taxon>
    </lineage>
</organism>
<proteinExistence type="inferred from homology"/>
<dbReference type="Proteomes" id="UP001187192">
    <property type="component" value="Unassembled WGS sequence"/>
</dbReference>
<keyword evidence="9 18" id="KW-0560">Oxidoreductase</keyword>
<evidence type="ECO:0000256" key="4">
    <source>
        <dbReference type="ARBA" id="ARBA00012313"/>
    </source>
</evidence>
<evidence type="ECO:0000256" key="13">
    <source>
        <dbReference type="PIRSR" id="PIRSR600823-1"/>
    </source>
</evidence>
<feature type="signal peptide" evidence="18">
    <location>
        <begin position="1"/>
        <end position="22"/>
    </location>
</feature>
<evidence type="ECO:0000256" key="3">
    <source>
        <dbReference type="ARBA" id="ARBA00006873"/>
    </source>
</evidence>
<evidence type="ECO:0000256" key="2">
    <source>
        <dbReference type="ARBA" id="ARBA00002322"/>
    </source>
</evidence>
<dbReference type="GO" id="GO:0005576">
    <property type="term" value="C:extracellular region"/>
    <property type="evidence" value="ECO:0007669"/>
    <property type="project" value="UniProtKB-SubCell"/>
</dbReference>
<dbReference type="PRINTS" id="PR00461">
    <property type="entry name" value="PLPEROXIDASE"/>
</dbReference>
<evidence type="ECO:0000256" key="8">
    <source>
        <dbReference type="ARBA" id="ARBA00022837"/>
    </source>
</evidence>
<evidence type="ECO:0000256" key="15">
    <source>
        <dbReference type="PIRSR" id="PIRSR600823-3"/>
    </source>
</evidence>
<keyword evidence="12" id="KW-0325">Glycoprotein</keyword>
<dbReference type="InterPro" id="IPR019793">
    <property type="entry name" value="Peroxidases_heam-ligand_BS"/>
</dbReference>
<reference evidence="20" key="1">
    <citation type="submission" date="2023-07" db="EMBL/GenBank/DDBJ databases">
        <title>draft genome sequence of fig (Ficus carica).</title>
        <authorList>
            <person name="Takahashi T."/>
            <person name="Nishimura K."/>
        </authorList>
    </citation>
    <scope>NUCLEOTIDE SEQUENCE</scope>
</reference>
<comment type="similarity">
    <text evidence="18">Belongs to the peroxidase family. Classical plant (class III) peroxidase subfamily.</text>
</comment>
<feature type="disulfide bond" evidence="17">
    <location>
        <begin position="65"/>
        <end position="70"/>
    </location>
</feature>
<keyword evidence="18" id="KW-0732">Signal</keyword>
<feature type="chain" id="PRO_5041516565" description="Peroxidase" evidence="18">
    <location>
        <begin position="23"/>
        <end position="316"/>
    </location>
</feature>
<dbReference type="FunFam" id="1.10.420.10:FF:000006">
    <property type="entry name" value="Peroxidase"/>
    <property type="match status" value="1"/>
</dbReference>
<evidence type="ECO:0000256" key="17">
    <source>
        <dbReference type="PIRSR" id="PIRSR600823-5"/>
    </source>
</evidence>
<feature type="binding site" evidence="14">
    <location>
        <position position="158"/>
    </location>
    <ligand>
        <name>substrate</name>
    </ligand>
</feature>
<feature type="disulfide bond" evidence="17">
    <location>
        <begin position="32"/>
        <end position="111"/>
    </location>
</feature>
<evidence type="ECO:0000256" key="1">
    <source>
        <dbReference type="ARBA" id="ARBA00000189"/>
    </source>
</evidence>
<feature type="binding site" description="axial binding residue" evidence="15">
    <location>
        <position position="188"/>
    </location>
    <ligand>
        <name>heme b</name>
        <dbReference type="ChEBI" id="CHEBI:60344"/>
    </ligand>
    <ligandPart>
        <name>Fe</name>
        <dbReference type="ChEBI" id="CHEBI:18248"/>
    </ligandPart>
</feature>
<feature type="binding site" evidence="15">
    <location>
        <position position="241"/>
    </location>
    <ligand>
        <name>Ca(2+)</name>
        <dbReference type="ChEBI" id="CHEBI:29108"/>
        <label>2</label>
    </ligand>
</feature>
<feature type="disulfide bond" evidence="17">
    <location>
        <begin position="117"/>
        <end position="312"/>
    </location>
</feature>
<feature type="binding site" evidence="15">
    <location>
        <position position="248"/>
    </location>
    <ligand>
        <name>Ca(2+)</name>
        <dbReference type="ChEBI" id="CHEBI:29108"/>
        <label>2</label>
    </ligand>
</feature>
<evidence type="ECO:0000256" key="7">
    <source>
        <dbReference type="ARBA" id="ARBA00022723"/>
    </source>
</evidence>
<feature type="binding site" evidence="15">
    <location>
        <position position="71"/>
    </location>
    <ligand>
        <name>Ca(2+)</name>
        <dbReference type="ChEBI" id="CHEBI:29108"/>
        <label>1</label>
    </ligand>
</feature>
<dbReference type="EC" id="1.11.1.7" evidence="4 18"/>
<evidence type="ECO:0000313" key="20">
    <source>
        <dbReference type="EMBL" id="GMN28926.1"/>
    </source>
</evidence>
<dbReference type="Pfam" id="PF00141">
    <property type="entry name" value="peroxidase"/>
    <property type="match status" value="1"/>
</dbReference>
<keyword evidence="18" id="KW-0376">Hydrogen peroxide</keyword>
<evidence type="ECO:0000256" key="10">
    <source>
        <dbReference type="ARBA" id="ARBA00023004"/>
    </source>
</evidence>
<accession>A0AA87ZSS6</accession>
<protein>
    <recommendedName>
        <fullName evidence="4 18">Peroxidase</fullName>
        <ecNumber evidence="4 18">1.11.1.7</ecNumber>
    </recommendedName>
</protein>
<evidence type="ECO:0000256" key="12">
    <source>
        <dbReference type="ARBA" id="ARBA00023180"/>
    </source>
</evidence>
<dbReference type="GO" id="GO:0140825">
    <property type="term" value="F:lactoperoxidase activity"/>
    <property type="evidence" value="ECO:0007669"/>
    <property type="project" value="UniProtKB-EC"/>
</dbReference>
<dbReference type="PROSITE" id="PS00435">
    <property type="entry name" value="PEROXIDASE_1"/>
    <property type="match status" value="1"/>
</dbReference>
<evidence type="ECO:0000256" key="14">
    <source>
        <dbReference type="PIRSR" id="PIRSR600823-2"/>
    </source>
</evidence>
<keyword evidence="5 18" id="KW-0575">Peroxidase</keyword>
<dbReference type="FunFam" id="1.10.520.10:FF:000001">
    <property type="entry name" value="Peroxidase"/>
    <property type="match status" value="1"/>
</dbReference>
<comment type="cofactor">
    <cofactor evidence="15 18">
        <name>Ca(2+)</name>
        <dbReference type="ChEBI" id="CHEBI:29108"/>
    </cofactor>
    <text evidence="15 18">Binds 2 calcium ions per subunit.</text>
</comment>
<feature type="domain" description="Plant heme peroxidase family profile" evidence="19">
    <location>
        <begin position="22"/>
        <end position="316"/>
    </location>
</feature>
<comment type="catalytic activity">
    <reaction evidence="1 18">
        <text>2 a phenolic donor + H2O2 = 2 a phenolic radical donor + 2 H2O</text>
        <dbReference type="Rhea" id="RHEA:56136"/>
        <dbReference type="ChEBI" id="CHEBI:15377"/>
        <dbReference type="ChEBI" id="CHEBI:16240"/>
        <dbReference type="ChEBI" id="CHEBI:139520"/>
        <dbReference type="ChEBI" id="CHEBI:139521"/>
        <dbReference type="EC" id="1.11.1.7"/>
    </reaction>
</comment>
<dbReference type="SUPFAM" id="SSF48113">
    <property type="entry name" value="Heme-dependent peroxidases"/>
    <property type="match status" value="1"/>
</dbReference>
<evidence type="ECO:0000256" key="18">
    <source>
        <dbReference type="RuleBase" id="RU362060"/>
    </source>
</evidence>
<dbReference type="GO" id="GO:0046872">
    <property type="term" value="F:metal ion binding"/>
    <property type="evidence" value="ECO:0007669"/>
    <property type="project" value="UniProtKB-UniRule"/>
</dbReference>
<comment type="similarity">
    <text evidence="3">Belongs to the peroxidase family. Ascorbate peroxidase subfamily.</text>
</comment>
<evidence type="ECO:0000256" key="11">
    <source>
        <dbReference type="ARBA" id="ARBA00023157"/>
    </source>
</evidence>
<keyword evidence="10 15" id="KW-0408">Iron</keyword>
<dbReference type="PRINTS" id="PR00458">
    <property type="entry name" value="PEROXIDASE"/>
</dbReference>
<evidence type="ECO:0000256" key="5">
    <source>
        <dbReference type="ARBA" id="ARBA00022559"/>
    </source>
</evidence>
<feature type="binding site" evidence="15">
    <location>
        <position position="189"/>
    </location>
    <ligand>
        <name>Ca(2+)</name>
        <dbReference type="ChEBI" id="CHEBI:29108"/>
        <label>2</label>
    </ligand>
</feature>
<dbReference type="EMBL" id="BTGU01000002">
    <property type="protein sequence ID" value="GMN28926.1"/>
    <property type="molecule type" value="Genomic_DNA"/>
</dbReference>
<dbReference type="GO" id="GO:0042744">
    <property type="term" value="P:hydrogen peroxide catabolic process"/>
    <property type="evidence" value="ECO:0007669"/>
    <property type="project" value="UniProtKB-KW"/>
</dbReference>
<keyword evidence="18" id="KW-0964">Secreted</keyword>
<keyword evidence="6 18" id="KW-0349">Heme</keyword>
<keyword evidence="7 15" id="KW-0479">Metal-binding</keyword>
<dbReference type="Gene3D" id="1.10.520.10">
    <property type="match status" value="1"/>
</dbReference>
<feature type="binding site" evidence="15">
    <location>
        <position position="85"/>
    </location>
    <ligand>
        <name>Ca(2+)</name>
        <dbReference type="ChEBI" id="CHEBI:29108"/>
        <label>1</label>
    </ligand>
</feature>
<evidence type="ECO:0000259" key="19">
    <source>
        <dbReference type="PROSITE" id="PS50873"/>
    </source>
</evidence>
<comment type="cofactor">
    <cofactor evidence="15 18">
        <name>heme b</name>
        <dbReference type="ChEBI" id="CHEBI:60344"/>
    </cofactor>
    <text evidence="15 18">Binds 1 heme b (iron(II)-protoporphyrin IX) group per subunit.</text>
</comment>
<feature type="disulfide bond" evidence="17">
    <location>
        <begin position="195"/>
        <end position="227"/>
    </location>
</feature>
<keyword evidence="11 17" id="KW-1015">Disulfide bond</keyword>
<comment type="caution">
    <text evidence="20">The sequence shown here is derived from an EMBL/GenBank/DDBJ whole genome shotgun (WGS) entry which is preliminary data.</text>
</comment>
<feature type="binding site" evidence="15">
    <location>
        <position position="64"/>
    </location>
    <ligand>
        <name>Ca(2+)</name>
        <dbReference type="ChEBI" id="CHEBI:29108"/>
        <label>1</label>
    </ligand>
</feature>
<dbReference type="InterPro" id="IPR002016">
    <property type="entry name" value="Haem_peroxidase"/>
</dbReference>
<evidence type="ECO:0000313" key="21">
    <source>
        <dbReference type="Proteomes" id="UP001187192"/>
    </source>
</evidence>
<dbReference type="InterPro" id="IPR000823">
    <property type="entry name" value="Peroxidase_pln"/>
</dbReference>
<dbReference type="GO" id="GO:0006979">
    <property type="term" value="P:response to oxidative stress"/>
    <property type="evidence" value="ECO:0007669"/>
    <property type="project" value="UniProtKB-UniRule"/>
</dbReference>
<keyword evidence="21" id="KW-1185">Reference proteome</keyword>
<dbReference type="GO" id="GO:0020037">
    <property type="term" value="F:heme binding"/>
    <property type="evidence" value="ECO:0007669"/>
    <property type="project" value="UniProtKB-UniRule"/>
</dbReference>
<feature type="binding site" evidence="15">
    <location>
        <position position="73"/>
    </location>
    <ligand>
        <name>Ca(2+)</name>
        <dbReference type="ChEBI" id="CHEBI:29108"/>
        <label>1</label>
    </ligand>
</feature>
<dbReference type="AlphaFoldDB" id="A0AA87ZSS6"/>
<dbReference type="InterPro" id="IPR010255">
    <property type="entry name" value="Haem_peroxidase_sf"/>
</dbReference>
<gene>
    <name evidence="20" type="ORF">TIFTF001_002225</name>
</gene>
<keyword evidence="8 15" id="KW-0106">Calcium</keyword>
<feature type="active site" description="Proton acceptor" evidence="13">
    <location>
        <position position="63"/>
    </location>
</feature>
<dbReference type="PROSITE" id="PS50873">
    <property type="entry name" value="PEROXIDASE_4"/>
    <property type="match status" value="1"/>
</dbReference>